<protein>
    <submittedName>
        <fullName evidence="2">Uncharacterized protein</fullName>
    </submittedName>
</protein>
<keyword evidence="3" id="KW-1185">Reference proteome</keyword>
<dbReference type="EMBL" id="WUUT01000002">
    <property type="protein sequence ID" value="MXR51066.1"/>
    <property type="molecule type" value="Genomic_DNA"/>
</dbReference>
<feature type="compositionally biased region" description="Basic and acidic residues" evidence="1">
    <location>
        <begin position="75"/>
        <end position="98"/>
    </location>
</feature>
<proteinExistence type="predicted"/>
<dbReference type="AlphaFoldDB" id="A0A6B0T4G0"/>
<evidence type="ECO:0000256" key="1">
    <source>
        <dbReference type="SAM" id="MobiDB-lite"/>
    </source>
</evidence>
<dbReference type="Proteomes" id="UP000466535">
    <property type="component" value="Unassembled WGS sequence"/>
</dbReference>
<name>A0A6B0T4G0_9EURY</name>
<gene>
    <name evidence="2" type="ORF">GRX03_05525</name>
</gene>
<evidence type="ECO:0000313" key="2">
    <source>
        <dbReference type="EMBL" id="MXR51066.1"/>
    </source>
</evidence>
<sequence length="169" mass="17938">MRRKAVTLLAAVAVAFVAVGGVAAADHSAPAELAPEDENSTGGDVEVGVCVVGVDSPCNGERAEEFGDDSSETNDSERKMWIPEDQNRDGEIDDRFVGDGDSEESGDNANESTRIVHPTPGTDDPVREDGGAEMWIPEDQNRDGEIDDRFLPNSPDPLGGVLLYVLAVL</sequence>
<organism evidence="2 3">
    <name type="scientific">Halovenus carboxidivorans</name>
    <dbReference type="NCBI Taxonomy" id="2692199"/>
    <lineage>
        <taxon>Archaea</taxon>
        <taxon>Methanobacteriati</taxon>
        <taxon>Methanobacteriota</taxon>
        <taxon>Stenosarchaea group</taxon>
        <taxon>Halobacteria</taxon>
        <taxon>Halobacteriales</taxon>
        <taxon>Haloarculaceae</taxon>
        <taxon>Halovenus</taxon>
    </lineage>
</organism>
<evidence type="ECO:0000313" key="3">
    <source>
        <dbReference type="Proteomes" id="UP000466535"/>
    </source>
</evidence>
<reference evidence="2 3" key="1">
    <citation type="submission" date="2019-12" db="EMBL/GenBank/DDBJ databases">
        <title>Isolation and characterization of three novel carbon monoxide-oxidizing members of Halobacteria from salione crusts and soils.</title>
        <authorList>
            <person name="Myers M.R."/>
            <person name="King G.M."/>
        </authorList>
    </citation>
    <scope>NUCLEOTIDE SEQUENCE [LARGE SCALE GENOMIC DNA]</scope>
    <source>
        <strain evidence="2 3">WSH3</strain>
    </source>
</reference>
<feature type="region of interest" description="Disordered" evidence="1">
    <location>
        <begin position="58"/>
        <end position="131"/>
    </location>
</feature>
<accession>A0A6B0T4G0</accession>
<dbReference type="RefSeq" id="WP_159763219.1">
    <property type="nucleotide sequence ID" value="NZ_WUUT01000002.1"/>
</dbReference>
<comment type="caution">
    <text evidence="2">The sequence shown here is derived from an EMBL/GenBank/DDBJ whole genome shotgun (WGS) entry which is preliminary data.</text>
</comment>